<dbReference type="AlphaFoldDB" id="A0A2Z4UE95"/>
<dbReference type="GO" id="GO:0030313">
    <property type="term" value="C:cell envelope"/>
    <property type="evidence" value="ECO:0007669"/>
    <property type="project" value="UniProtKB-SubCell"/>
</dbReference>
<organism evidence="7 8">
    <name type="scientific">Blautia argi</name>
    <dbReference type="NCBI Taxonomy" id="1912897"/>
    <lineage>
        <taxon>Bacteria</taxon>
        <taxon>Bacillati</taxon>
        <taxon>Bacillota</taxon>
        <taxon>Clostridia</taxon>
        <taxon>Lachnospirales</taxon>
        <taxon>Lachnospiraceae</taxon>
        <taxon>Blautia</taxon>
    </lineage>
</organism>
<dbReference type="PANTHER" id="PTHR46847:SF1">
    <property type="entry name" value="D-ALLOSE-BINDING PERIPLASMIC PROTEIN-RELATED"/>
    <property type="match status" value="1"/>
</dbReference>
<dbReference type="PANTHER" id="PTHR46847">
    <property type="entry name" value="D-ALLOSE-BINDING PERIPLASMIC PROTEIN-RELATED"/>
    <property type="match status" value="1"/>
</dbReference>
<comment type="subcellular location">
    <subcellularLocation>
        <location evidence="1">Cell envelope</location>
    </subcellularLocation>
</comment>
<feature type="chain" id="PRO_5039720839" evidence="5">
    <location>
        <begin position="21"/>
        <end position="431"/>
    </location>
</feature>
<evidence type="ECO:0000256" key="1">
    <source>
        <dbReference type="ARBA" id="ARBA00004196"/>
    </source>
</evidence>
<evidence type="ECO:0000313" key="8">
    <source>
        <dbReference type="Proteomes" id="UP000250003"/>
    </source>
</evidence>
<dbReference type="EMBL" id="CP030280">
    <property type="protein sequence ID" value="AWY99239.1"/>
    <property type="molecule type" value="Genomic_DNA"/>
</dbReference>
<dbReference type="GO" id="GO:0030246">
    <property type="term" value="F:carbohydrate binding"/>
    <property type="evidence" value="ECO:0007669"/>
    <property type="project" value="UniProtKB-ARBA"/>
</dbReference>
<dbReference type="Gene3D" id="3.40.50.2300">
    <property type="match status" value="2"/>
</dbReference>
<dbReference type="PROSITE" id="PS51257">
    <property type="entry name" value="PROKAR_LIPOPROTEIN"/>
    <property type="match status" value="1"/>
</dbReference>
<dbReference type="InterPro" id="IPR028082">
    <property type="entry name" value="Peripla_BP_I"/>
</dbReference>
<feature type="region of interest" description="Disordered" evidence="4">
    <location>
        <begin position="20"/>
        <end position="112"/>
    </location>
</feature>
<keyword evidence="8" id="KW-1185">Reference proteome</keyword>
<evidence type="ECO:0000256" key="5">
    <source>
        <dbReference type="SAM" id="SignalP"/>
    </source>
</evidence>
<protein>
    <submittedName>
        <fullName evidence="7">LacI family transcriptional regulator</fullName>
    </submittedName>
</protein>
<dbReference type="InterPro" id="IPR025997">
    <property type="entry name" value="SBP_2_dom"/>
</dbReference>
<dbReference type="Pfam" id="PF13407">
    <property type="entry name" value="Peripla_BP_4"/>
    <property type="match status" value="1"/>
</dbReference>
<feature type="domain" description="Periplasmic binding protein" evidence="6">
    <location>
        <begin position="139"/>
        <end position="392"/>
    </location>
</feature>
<name>A0A2Z4UE95_9FIRM</name>
<dbReference type="Proteomes" id="UP000250003">
    <property type="component" value="Chromosome"/>
</dbReference>
<reference evidence="8" key="1">
    <citation type="submission" date="2018-06" db="EMBL/GenBank/DDBJ databases">
        <title>Description of Blautia argi sp. nov., a new anaerobic isolated from dog feces.</title>
        <authorList>
            <person name="Chang Y.-H."/>
            <person name="Paek J."/>
            <person name="Shin Y."/>
        </authorList>
    </citation>
    <scope>NUCLEOTIDE SEQUENCE [LARGE SCALE GENOMIC DNA]</scope>
    <source>
        <strain evidence="8">KCTC 15426</strain>
    </source>
</reference>
<dbReference type="KEGG" id="blau:DQQ01_15175"/>
<feature type="compositionally biased region" description="Basic and acidic residues" evidence="4">
    <location>
        <begin position="45"/>
        <end position="108"/>
    </location>
</feature>
<evidence type="ECO:0000256" key="2">
    <source>
        <dbReference type="ARBA" id="ARBA00007639"/>
    </source>
</evidence>
<evidence type="ECO:0000313" key="7">
    <source>
        <dbReference type="EMBL" id="AWY99239.1"/>
    </source>
</evidence>
<dbReference type="SUPFAM" id="SSF53822">
    <property type="entry name" value="Periplasmic binding protein-like I"/>
    <property type="match status" value="1"/>
</dbReference>
<evidence type="ECO:0000256" key="4">
    <source>
        <dbReference type="SAM" id="MobiDB-lite"/>
    </source>
</evidence>
<feature type="signal peptide" evidence="5">
    <location>
        <begin position="1"/>
        <end position="20"/>
    </location>
</feature>
<evidence type="ECO:0000259" key="6">
    <source>
        <dbReference type="Pfam" id="PF13407"/>
    </source>
</evidence>
<comment type="similarity">
    <text evidence="2">Belongs to the bacterial solute-binding protein 2 family.</text>
</comment>
<dbReference type="OrthoDB" id="569491at2"/>
<gene>
    <name evidence="7" type="ORF">DQQ01_15175</name>
</gene>
<accession>A0A2Z4UE95</accession>
<sequence>MKKLTVIFLCAVLALGSVSACGKSGADTDEENNAQAQAEQEDKTEESKTEESKTEESQINGKQDKENKDNPEETDKEQEKTQEESGERDDAQKNKEEVKEEQNEKTDMSQDLTMQVLKQAGTVDYTSLEELNPVPGSHIAVVVKNTKSAFWQTVKKGMTAAVKDLNEKMGYKGEDKVKLSFEGPTDELDVESQINTIDAVLAENPSVLCLSAIDMESCSAQLEEAMGNEIPVVILDSGVESDLVNTICATDNYAAGAEAAKKMAEAVGNKGQIAVMAHAETSKSSQDREKGFTEEITKNHPEIEIVNISHENGEHSMAEMAEAVLVLYPELKGYYCTNEFAANDVLDIVKASGKEISIIGFDAGKKQIGAVKEKTELGTFVQNPYGMGYATVIAGVRADLGLENDKFINTGYQWIDSTNVNSSEYANYLYE</sequence>
<evidence type="ECO:0000256" key="3">
    <source>
        <dbReference type="ARBA" id="ARBA00022729"/>
    </source>
</evidence>
<keyword evidence="3 5" id="KW-0732">Signal</keyword>
<dbReference type="RefSeq" id="WP_111920683.1">
    <property type="nucleotide sequence ID" value="NZ_CAUWHR010000006.1"/>
</dbReference>
<dbReference type="CDD" id="cd20005">
    <property type="entry name" value="PBP1_ABC_sugar_binding-like"/>
    <property type="match status" value="1"/>
</dbReference>
<proteinExistence type="inferred from homology"/>